<dbReference type="KEGG" id="tfr:BR63_12410"/>
<dbReference type="EMBL" id="CP045798">
    <property type="protein sequence ID" value="QNB47040.1"/>
    <property type="molecule type" value="Genomic_DNA"/>
</dbReference>
<keyword evidence="2" id="KW-1185">Reference proteome</keyword>
<dbReference type="OrthoDB" id="1708334at2"/>
<dbReference type="RefSeq" id="WP_034420595.1">
    <property type="nucleotide sequence ID" value="NZ_CP045798.1"/>
</dbReference>
<evidence type="ECO:0000313" key="2">
    <source>
        <dbReference type="Proteomes" id="UP000515847"/>
    </source>
</evidence>
<dbReference type="Proteomes" id="UP000515847">
    <property type="component" value="Chromosome"/>
</dbReference>
<organism evidence="1 2">
    <name type="scientific">Thermanaerosceptrum fracticalcis</name>
    <dbReference type="NCBI Taxonomy" id="1712410"/>
    <lineage>
        <taxon>Bacteria</taxon>
        <taxon>Bacillati</taxon>
        <taxon>Bacillota</taxon>
        <taxon>Clostridia</taxon>
        <taxon>Eubacteriales</taxon>
        <taxon>Peptococcaceae</taxon>
        <taxon>Thermanaerosceptrum</taxon>
    </lineage>
</organism>
<evidence type="ECO:0000313" key="1">
    <source>
        <dbReference type="EMBL" id="QNB47040.1"/>
    </source>
</evidence>
<dbReference type="Pfam" id="PF08680">
    <property type="entry name" value="DUF1779"/>
    <property type="match status" value="1"/>
</dbReference>
<accession>A0A7G6E4N6</accession>
<dbReference type="Gene3D" id="3.30.360.40">
    <property type="entry name" value="YwmB-like"/>
    <property type="match status" value="1"/>
</dbReference>
<evidence type="ECO:0008006" key="3">
    <source>
        <dbReference type="Google" id="ProtNLM"/>
    </source>
</evidence>
<reference evidence="1 2" key="1">
    <citation type="journal article" date="2019" name="Front. Microbiol.">
        <title>Thermoanaerosceptrum fracticalcis gen. nov. sp. nov., a Novel Fumarate-Fermenting Microorganism From a Deep Fractured Carbonate Aquifer of the US Great Basin.</title>
        <authorList>
            <person name="Hamilton-Brehm S.D."/>
            <person name="Stewart L.E."/>
            <person name="Zavarin M."/>
            <person name="Caldwell M."/>
            <person name="Lawson P.A."/>
            <person name="Onstott T.C."/>
            <person name="Grzymski J."/>
            <person name="Neveux I."/>
            <person name="Lollar B.S."/>
            <person name="Russell C.E."/>
            <person name="Moser D.P."/>
        </authorList>
    </citation>
    <scope>NUCLEOTIDE SEQUENCE [LARGE SCALE GENOMIC DNA]</scope>
    <source>
        <strain evidence="1 2">DRI-13</strain>
    </source>
</reference>
<dbReference type="InterPro" id="IPR036209">
    <property type="entry name" value="YwmB-like_sf"/>
</dbReference>
<name>A0A7G6E4N6_THEFR</name>
<proteinExistence type="predicted"/>
<dbReference type="SUPFAM" id="SSF143842">
    <property type="entry name" value="YwmB-like"/>
    <property type="match status" value="1"/>
</dbReference>
<sequence>MFWRSLFLSMVCLFFFLTVAVPGTTLGTFLNIDGQPKMDNFQLARKVFTQSGANLEEINLQVWGQISNTVDTEEQLKEKYRILAQALGFDSLQPVVQKEKDGFLILSNLMEREDSVMQLVMQAIPAATGYGGSCLGLSFRTTDVTVAQVMYGNISAALARIGSEHQVGVVWTGSLPGKLSTAKRSLLAQSLAETVEARFVEGMEEEQVTSLTYYTNQGQGFLTVNKQKLNINIALRFHADKGSTYIHVGSPLIYQEY</sequence>
<dbReference type="AlphaFoldDB" id="A0A7G6E4N6"/>
<dbReference type="InterPro" id="IPR014794">
    <property type="entry name" value="DUF1779"/>
</dbReference>
<protein>
    <recommendedName>
        <fullName evidence="3">TATA-box binding</fullName>
    </recommendedName>
</protein>
<gene>
    <name evidence="1" type="ORF">BR63_12410</name>
</gene>